<dbReference type="Proteomes" id="UP001164250">
    <property type="component" value="Chromosome 9"/>
</dbReference>
<evidence type="ECO:0000313" key="2">
    <source>
        <dbReference type="Proteomes" id="UP001164250"/>
    </source>
</evidence>
<organism evidence="1 2">
    <name type="scientific">Pistacia atlantica</name>
    <dbReference type="NCBI Taxonomy" id="434234"/>
    <lineage>
        <taxon>Eukaryota</taxon>
        <taxon>Viridiplantae</taxon>
        <taxon>Streptophyta</taxon>
        <taxon>Embryophyta</taxon>
        <taxon>Tracheophyta</taxon>
        <taxon>Spermatophyta</taxon>
        <taxon>Magnoliopsida</taxon>
        <taxon>eudicotyledons</taxon>
        <taxon>Gunneridae</taxon>
        <taxon>Pentapetalae</taxon>
        <taxon>rosids</taxon>
        <taxon>malvids</taxon>
        <taxon>Sapindales</taxon>
        <taxon>Anacardiaceae</taxon>
        <taxon>Pistacia</taxon>
    </lineage>
</organism>
<proteinExistence type="predicted"/>
<name>A0ACC1ARM6_9ROSI</name>
<evidence type="ECO:0000313" key="1">
    <source>
        <dbReference type="EMBL" id="KAJ0089308.1"/>
    </source>
</evidence>
<comment type="caution">
    <text evidence="1">The sequence shown here is derived from an EMBL/GenBank/DDBJ whole genome shotgun (WGS) entry which is preliminary data.</text>
</comment>
<dbReference type="EMBL" id="CM047905">
    <property type="protein sequence ID" value="KAJ0089308.1"/>
    <property type="molecule type" value="Genomic_DNA"/>
</dbReference>
<sequence length="491" mass="55012">MGLAKTASSAVNLLIDIGYFPVHVNLEVLKFNIHTDHSEEIISAAESVLVDSPDEDELNRKDLTHLKVYAIDVDEADELDDALSATRLQDGRIKVYIHVADPTRYVQPGSMLDKDAMRRGTSVFLPTATYPMFPDKLAMQGMSLKQGEVCNAVTVSVVLHSDGGIAEYSVENSIIKPTYMLTYESATELLHLNLEEERELRLLSEAAALRLQWRRGQGAVDTVTLETRIKVSNPEDPEPLINLYVEDQAHPAMRLVSEMMILCGETIATYGSCNNIPLPYRGQPQSNIDVSAFAHLPEGPVRSSAIVKIMRAAEIDFRKPIRHGVLGLPGYVQFTSPIRRPFRFLTVLQELRLCCTQPVYLISLFPGLWTLHKVLNVKAFLRGESPPLSCGQLEGMASIVNMQTRVARRLSSSSLRYWIIEFLRRQPKDKRYSALVLRFIKDRTAALLLVEVGFQASAWVSVGTQIGDEIEVQVEEAHPRDDVVYLKEAIR</sequence>
<accession>A0ACC1ARM6</accession>
<protein>
    <submittedName>
        <fullName evidence="1">Uncharacterized protein</fullName>
    </submittedName>
</protein>
<keyword evidence="2" id="KW-1185">Reference proteome</keyword>
<reference evidence="2" key="1">
    <citation type="journal article" date="2023" name="G3 (Bethesda)">
        <title>Genome assembly and association tests identify interacting loci associated with vigor, precocity, and sex in interspecific pistachio rootstocks.</title>
        <authorList>
            <person name="Palmer W."/>
            <person name="Jacygrad E."/>
            <person name="Sagayaradj S."/>
            <person name="Cavanaugh K."/>
            <person name="Han R."/>
            <person name="Bertier L."/>
            <person name="Beede B."/>
            <person name="Kafkas S."/>
            <person name="Golino D."/>
            <person name="Preece J."/>
            <person name="Michelmore R."/>
        </authorList>
    </citation>
    <scope>NUCLEOTIDE SEQUENCE [LARGE SCALE GENOMIC DNA]</scope>
</reference>
<gene>
    <name evidence="1" type="ORF">Patl1_31859</name>
</gene>